<dbReference type="PANTHER" id="PTHR42718">
    <property type="entry name" value="MAJOR FACILITATOR SUPERFAMILY MULTIDRUG TRANSPORTER MFSC"/>
    <property type="match status" value="1"/>
</dbReference>
<accession>A0A139II47</accession>
<dbReference type="SUPFAM" id="SSF103473">
    <property type="entry name" value="MFS general substrate transporter"/>
    <property type="match status" value="1"/>
</dbReference>
<keyword evidence="3 5" id="KW-1133">Transmembrane helix</keyword>
<dbReference type="Pfam" id="PF07690">
    <property type="entry name" value="MFS_1"/>
    <property type="match status" value="1"/>
</dbReference>
<evidence type="ECO:0000256" key="3">
    <source>
        <dbReference type="ARBA" id="ARBA00022989"/>
    </source>
</evidence>
<evidence type="ECO:0000256" key="4">
    <source>
        <dbReference type="ARBA" id="ARBA00023136"/>
    </source>
</evidence>
<reference evidence="6 7" key="1">
    <citation type="submission" date="2015-07" db="EMBL/GenBank/DDBJ databases">
        <title>Comparative genomics of the Sigatoka disease complex on banana suggests a link between parallel evolutionary changes in Pseudocercospora fijiensis and Pseudocercospora eumusae and increased virulence on the banana host.</title>
        <authorList>
            <person name="Chang T.-C."/>
            <person name="Salvucci A."/>
            <person name="Crous P.W."/>
            <person name="Stergiopoulos I."/>
        </authorList>
    </citation>
    <scope>NUCLEOTIDE SEQUENCE [LARGE SCALE GENOMIC DNA]</scope>
    <source>
        <strain evidence="6 7">CBS 116634</strain>
    </source>
</reference>
<feature type="transmembrane region" description="Helical" evidence="5">
    <location>
        <begin position="148"/>
        <end position="168"/>
    </location>
</feature>
<evidence type="ECO:0000313" key="7">
    <source>
        <dbReference type="Proteomes" id="UP000073492"/>
    </source>
</evidence>
<feature type="transmembrane region" description="Helical" evidence="5">
    <location>
        <begin position="41"/>
        <end position="62"/>
    </location>
</feature>
<dbReference type="EMBL" id="LFZO01000085">
    <property type="protein sequence ID" value="KXT14334.1"/>
    <property type="molecule type" value="Genomic_DNA"/>
</dbReference>
<comment type="caution">
    <text evidence="6">The sequence shown here is derived from an EMBL/GenBank/DDBJ whole genome shotgun (WGS) entry which is preliminary data.</text>
</comment>
<dbReference type="Proteomes" id="UP000073492">
    <property type="component" value="Unassembled WGS sequence"/>
</dbReference>
<keyword evidence="7" id="KW-1185">Reference proteome</keyword>
<dbReference type="EMBL" id="LFZO01000085">
    <property type="protein sequence ID" value="KXT14336.1"/>
    <property type="molecule type" value="Genomic_DNA"/>
</dbReference>
<evidence type="ECO:0000256" key="5">
    <source>
        <dbReference type="SAM" id="Phobius"/>
    </source>
</evidence>
<name>A0A139II47_9PEZI</name>
<evidence type="ECO:0000256" key="2">
    <source>
        <dbReference type="ARBA" id="ARBA00022692"/>
    </source>
</evidence>
<evidence type="ECO:0000313" key="6">
    <source>
        <dbReference type="EMBL" id="KXT14334.1"/>
    </source>
</evidence>
<feature type="transmembrane region" description="Helical" evidence="5">
    <location>
        <begin position="69"/>
        <end position="95"/>
    </location>
</feature>
<dbReference type="OrthoDB" id="6501611at2759"/>
<dbReference type="InterPro" id="IPR011701">
    <property type="entry name" value="MFS"/>
</dbReference>
<dbReference type="AlphaFoldDB" id="A0A139II47"/>
<keyword evidence="2 5" id="KW-0812">Transmembrane</keyword>
<dbReference type="EMBL" id="LFZO01000085">
    <property type="protein sequence ID" value="KXT14338.1"/>
    <property type="molecule type" value="Genomic_DNA"/>
</dbReference>
<protein>
    <recommendedName>
        <fullName evidence="8">Major facilitator superfamily (MFS) profile domain-containing protein</fullName>
    </recommendedName>
</protein>
<evidence type="ECO:0008006" key="8">
    <source>
        <dbReference type="Google" id="ProtNLM"/>
    </source>
</evidence>
<dbReference type="GO" id="GO:0016020">
    <property type="term" value="C:membrane"/>
    <property type="evidence" value="ECO:0007669"/>
    <property type="project" value="UniProtKB-SubCell"/>
</dbReference>
<evidence type="ECO:0000256" key="1">
    <source>
        <dbReference type="ARBA" id="ARBA00004141"/>
    </source>
</evidence>
<dbReference type="GO" id="GO:0022857">
    <property type="term" value="F:transmembrane transporter activity"/>
    <property type="evidence" value="ECO:0007669"/>
    <property type="project" value="InterPro"/>
</dbReference>
<dbReference type="PANTHER" id="PTHR42718:SF41">
    <property type="entry name" value="MFS TRANSPORTER OF UNKOWN SPECIFICITY (AFU_ORTHOLOGUE AFUA_5G09940)-RELATED"/>
    <property type="match status" value="1"/>
</dbReference>
<sequence length="180" mass="19177">MQFFLTQQHVSALTVALYLLPNASCGVLPTFMVSRLMHRIPGHYIFLASQFFFALGPAFFLPQTRSSNYFALSMPGIGLATFGPDLSFAAASIYITSSVPRSYQGSAGALLVTIQNLSSAIIPSVADSIAAIVDSNEEGEVGLKGLQAAWWLALAAAAVGGVITAVWVRIPKEEEKEHVA</sequence>
<keyword evidence="4 5" id="KW-0472">Membrane</keyword>
<organism evidence="6 7">
    <name type="scientific">Pseudocercospora musae</name>
    <dbReference type="NCBI Taxonomy" id="113226"/>
    <lineage>
        <taxon>Eukaryota</taxon>
        <taxon>Fungi</taxon>
        <taxon>Dikarya</taxon>
        <taxon>Ascomycota</taxon>
        <taxon>Pezizomycotina</taxon>
        <taxon>Dothideomycetes</taxon>
        <taxon>Dothideomycetidae</taxon>
        <taxon>Mycosphaerellales</taxon>
        <taxon>Mycosphaerellaceae</taxon>
        <taxon>Pseudocercospora</taxon>
    </lineage>
</organism>
<dbReference type="Gene3D" id="1.20.1250.20">
    <property type="entry name" value="MFS general substrate transporter like domains"/>
    <property type="match status" value="1"/>
</dbReference>
<proteinExistence type="predicted"/>
<dbReference type="InterPro" id="IPR036259">
    <property type="entry name" value="MFS_trans_sf"/>
</dbReference>
<comment type="subcellular location">
    <subcellularLocation>
        <location evidence="1">Membrane</location>
        <topology evidence="1">Multi-pass membrane protein</topology>
    </subcellularLocation>
</comment>
<gene>
    <name evidence="6" type="ORF">AC579_4003</name>
</gene>